<dbReference type="AlphaFoldDB" id="A0A9P4SH19"/>
<sequence length="227" mass="24675">MVNAQVAPTIDRLLNLVPDSPEQVLSHLNSHPELASRQDSHGYSLLHAAVSYGQIQLICALIQTHHVSPNIADEDNETPLFAAEDVNVAKTLVELGADLNWKNQEGTTAEEKIEAEEEWPLVAAYLRSSDARNGSSSNLMGGSSSSNGLHAPPPLPDNVKINVGSVEEQGEDSLAPDPEFRRKIEELAAREDFQTEDGQKALRDLVTEAVSGIGADEQNRDVRRRVA</sequence>
<name>A0A9P4SH19_9PEZI</name>
<dbReference type="OrthoDB" id="19174at2759"/>
<dbReference type="Proteomes" id="UP000799429">
    <property type="component" value="Unassembled WGS sequence"/>
</dbReference>
<reference evidence="2" key="1">
    <citation type="journal article" date="2020" name="Stud. Mycol.">
        <title>101 Dothideomycetes genomes: a test case for predicting lifestyles and emergence of pathogens.</title>
        <authorList>
            <person name="Haridas S."/>
            <person name="Albert R."/>
            <person name="Binder M."/>
            <person name="Bloem J."/>
            <person name="Labutti K."/>
            <person name="Salamov A."/>
            <person name="Andreopoulos B."/>
            <person name="Baker S."/>
            <person name="Barry K."/>
            <person name="Bills G."/>
            <person name="Bluhm B."/>
            <person name="Cannon C."/>
            <person name="Castanera R."/>
            <person name="Culley D."/>
            <person name="Daum C."/>
            <person name="Ezra D."/>
            <person name="Gonzalez J."/>
            <person name="Henrissat B."/>
            <person name="Kuo A."/>
            <person name="Liang C."/>
            <person name="Lipzen A."/>
            <person name="Lutzoni F."/>
            <person name="Magnuson J."/>
            <person name="Mondo S."/>
            <person name="Nolan M."/>
            <person name="Ohm R."/>
            <person name="Pangilinan J."/>
            <person name="Park H.-J."/>
            <person name="Ramirez L."/>
            <person name="Alfaro M."/>
            <person name="Sun H."/>
            <person name="Tritt A."/>
            <person name="Yoshinaga Y."/>
            <person name="Zwiers L.-H."/>
            <person name="Turgeon B."/>
            <person name="Goodwin S."/>
            <person name="Spatafora J."/>
            <person name="Crous P."/>
            <person name="Grigoriev I."/>
        </authorList>
    </citation>
    <scope>NUCLEOTIDE SEQUENCE</scope>
    <source>
        <strain evidence="2">CBS 101060</strain>
    </source>
</reference>
<evidence type="ECO:0000313" key="3">
    <source>
        <dbReference type="Proteomes" id="UP000799429"/>
    </source>
</evidence>
<protein>
    <recommendedName>
        <fullName evidence="4">Ankyrin repeat protein</fullName>
    </recommendedName>
</protein>
<dbReference type="EMBL" id="MU006090">
    <property type="protein sequence ID" value="KAF2842179.1"/>
    <property type="molecule type" value="Genomic_DNA"/>
</dbReference>
<keyword evidence="3" id="KW-1185">Reference proteome</keyword>
<accession>A0A9P4SH19</accession>
<dbReference type="SUPFAM" id="SSF48403">
    <property type="entry name" value="Ankyrin repeat"/>
    <property type="match status" value="1"/>
</dbReference>
<dbReference type="InterPro" id="IPR002110">
    <property type="entry name" value="Ankyrin_rpt"/>
</dbReference>
<feature type="compositionally biased region" description="Low complexity" evidence="1">
    <location>
        <begin position="133"/>
        <end position="149"/>
    </location>
</feature>
<evidence type="ECO:0008006" key="4">
    <source>
        <dbReference type="Google" id="ProtNLM"/>
    </source>
</evidence>
<gene>
    <name evidence="2" type="ORF">M501DRAFT_1013538</name>
</gene>
<dbReference type="Gene3D" id="1.25.40.20">
    <property type="entry name" value="Ankyrin repeat-containing domain"/>
    <property type="match status" value="1"/>
</dbReference>
<organism evidence="2 3">
    <name type="scientific">Patellaria atrata CBS 101060</name>
    <dbReference type="NCBI Taxonomy" id="1346257"/>
    <lineage>
        <taxon>Eukaryota</taxon>
        <taxon>Fungi</taxon>
        <taxon>Dikarya</taxon>
        <taxon>Ascomycota</taxon>
        <taxon>Pezizomycotina</taxon>
        <taxon>Dothideomycetes</taxon>
        <taxon>Dothideomycetes incertae sedis</taxon>
        <taxon>Patellariales</taxon>
        <taxon>Patellariaceae</taxon>
        <taxon>Patellaria</taxon>
    </lineage>
</organism>
<dbReference type="Pfam" id="PF12796">
    <property type="entry name" value="Ank_2"/>
    <property type="match status" value="1"/>
</dbReference>
<feature type="region of interest" description="Disordered" evidence="1">
    <location>
        <begin position="132"/>
        <end position="161"/>
    </location>
</feature>
<dbReference type="InterPro" id="IPR036770">
    <property type="entry name" value="Ankyrin_rpt-contain_sf"/>
</dbReference>
<evidence type="ECO:0000256" key="1">
    <source>
        <dbReference type="SAM" id="MobiDB-lite"/>
    </source>
</evidence>
<proteinExistence type="predicted"/>
<evidence type="ECO:0000313" key="2">
    <source>
        <dbReference type="EMBL" id="KAF2842179.1"/>
    </source>
</evidence>
<dbReference type="SMART" id="SM00248">
    <property type="entry name" value="ANK"/>
    <property type="match status" value="2"/>
</dbReference>
<comment type="caution">
    <text evidence="2">The sequence shown here is derived from an EMBL/GenBank/DDBJ whole genome shotgun (WGS) entry which is preliminary data.</text>
</comment>